<feature type="domain" description="N-acetyltransferase" evidence="2">
    <location>
        <begin position="1"/>
        <end position="145"/>
    </location>
</feature>
<sequence length="241" mass="25921">MEYEAVPLHKHREHTDTCANILNEEWPRSKAARNHSLGKSCDDLPCTLVFRRKSDQEVVGSSRMVTVQGKEGACLFESVIVRKDLRGAGLGRKLMEATEAFARGLNCKTAYLNTVDKQGFYARLGYTECAPVTSLGANAHRIPDDVLQKLTGTSGDPPQSRKPAANNKVTSGVNTVAAPLPPPPPPPPSVPPPPPPPPPSVPPPPPPPPPPGSKSESSGAQSRYASRLNSNTRTWMQKSLQ</sequence>
<name>A0ABD0J609_9CAEN</name>
<keyword evidence="4" id="KW-1185">Reference proteome</keyword>
<dbReference type="AlphaFoldDB" id="A0ABD0J609"/>
<dbReference type="Proteomes" id="UP001519460">
    <property type="component" value="Unassembled WGS sequence"/>
</dbReference>
<proteinExistence type="predicted"/>
<dbReference type="InterPro" id="IPR000182">
    <property type="entry name" value="GNAT_dom"/>
</dbReference>
<dbReference type="EMBL" id="JACVVK020000622">
    <property type="protein sequence ID" value="KAK7462496.1"/>
    <property type="molecule type" value="Genomic_DNA"/>
</dbReference>
<evidence type="ECO:0000259" key="2">
    <source>
        <dbReference type="PROSITE" id="PS51186"/>
    </source>
</evidence>
<dbReference type="PANTHER" id="PTHR13538:SF4">
    <property type="entry name" value="N-ALPHA-ACETYLTRANSFERASE 80"/>
    <property type="match status" value="1"/>
</dbReference>
<dbReference type="InterPro" id="IPR016181">
    <property type="entry name" value="Acyl_CoA_acyltransferase"/>
</dbReference>
<gene>
    <name evidence="3" type="ORF">BaRGS_00038465</name>
</gene>
<evidence type="ECO:0000313" key="4">
    <source>
        <dbReference type="Proteomes" id="UP001519460"/>
    </source>
</evidence>
<feature type="region of interest" description="Disordered" evidence="1">
    <location>
        <begin position="148"/>
        <end position="241"/>
    </location>
</feature>
<dbReference type="InterPro" id="IPR039840">
    <property type="entry name" value="NAA80"/>
</dbReference>
<organism evidence="3 4">
    <name type="scientific">Batillaria attramentaria</name>
    <dbReference type="NCBI Taxonomy" id="370345"/>
    <lineage>
        <taxon>Eukaryota</taxon>
        <taxon>Metazoa</taxon>
        <taxon>Spiralia</taxon>
        <taxon>Lophotrochozoa</taxon>
        <taxon>Mollusca</taxon>
        <taxon>Gastropoda</taxon>
        <taxon>Caenogastropoda</taxon>
        <taxon>Sorbeoconcha</taxon>
        <taxon>Cerithioidea</taxon>
        <taxon>Batillariidae</taxon>
        <taxon>Batillaria</taxon>
    </lineage>
</organism>
<reference evidence="3 4" key="1">
    <citation type="journal article" date="2023" name="Sci. Data">
        <title>Genome assembly of the Korean intertidal mud-creeper Batillaria attramentaria.</title>
        <authorList>
            <person name="Patra A.K."/>
            <person name="Ho P.T."/>
            <person name="Jun S."/>
            <person name="Lee S.J."/>
            <person name="Kim Y."/>
            <person name="Won Y.J."/>
        </authorList>
    </citation>
    <scope>NUCLEOTIDE SEQUENCE [LARGE SCALE GENOMIC DNA]</scope>
    <source>
        <strain evidence="3">Wonlab-2016</strain>
    </source>
</reference>
<dbReference type="PROSITE" id="PS51186">
    <property type="entry name" value="GNAT"/>
    <property type="match status" value="1"/>
</dbReference>
<dbReference type="SUPFAM" id="SSF55729">
    <property type="entry name" value="Acyl-CoA N-acyltransferases (Nat)"/>
    <property type="match status" value="1"/>
</dbReference>
<protein>
    <recommendedName>
        <fullName evidence="2">N-acetyltransferase domain-containing protein</fullName>
    </recommendedName>
</protein>
<dbReference type="PANTHER" id="PTHR13538">
    <property type="entry name" value="N-ACETYLTRANSFERASE 6"/>
    <property type="match status" value="1"/>
</dbReference>
<accession>A0ABD0J609</accession>
<comment type="caution">
    <text evidence="3">The sequence shown here is derived from an EMBL/GenBank/DDBJ whole genome shotgun (WGS) entry which is preliminary data.</text>
</comment>
<dbReference type="CDD" id="cd04301">
    <property type="entry name" value="NAT_SF"/>
    <property type="match status" value="1"/>
</dbReference>
<feature type="compositionally biased region" description="Pro residues" evidence="1">
    <location>
        <begin position="179"/>
        <end position="212"/>
    </location>
</feature>
<feature type="compositionally biased region" description="Polar residues" evidence="1">
    <location>
        <begin position="214"/>
        <end position="241"/>
    </location>
</feature>
<evidence type="ECO:0000256" key="1">
    <source>
        <dbReference type="SAM" id="MobiDB-lite"/>
    </source>
</evidence>
<evidence type="ECO:0000313" key="3">
    <source>
        <dbReference type="EMBL" id="KAK7462496.1"/>
    </source>
</evidence>
<dbReference type="Gene3D" id="3.40.630.30">
    <property type="match status" value="1"/>
</dbReference>
<dbReference type="Pfam" id="PF00583">
    <property type="entry name" value="Acetyltransf_1"/>
    <property type="match status" value="1"/>
</dbReference>